<evidence type="ECO:0000256" key="8">
    <source>
        <dbReference type="PROSITE-ProRule" id="PRU01161"/>
    </source>
</evidence>
<dbReference type="GO" id="GO:2000304">
    <property type="term" value="P:positive regulation of ceramide biosynthetic process"/>
    <property type="evidence" value="ECO:0007669"/>
    <property type="project" value="TreeGrafter"/>
</dbReference>
<evidence type="ECO:0000313" key="10">
    <source>
        <dbReference type="Proteomes" id="UP000036681"/>
    </source>
</evidence>
<dbReference type="EC" id="3.1.1.4" evidence="1"/>
<keyword evidence="10" id="KW-1185">Reference proteome</keyword>
<dbReference type="SUPFAM" id="SSF48403">
    <property type="entry name" value="Ankyrin repeat"/>
    <property type="match status" value="1"/>
</dbReference>
<dbReference type="GO" id="GO:0005739">
    <property type="term" value="C:mitochondrion"/>
    <property type="evidence" value="ECO:0007669"/>
    <property type="project" value="TreeGrafter"/>
</dbReference>
<evidence type="ECO:0000256" key="5">
    <source>
        <dbReference type="ARBA" id="ARBA00023098"/>
    </source>
</evidence>
<dbReference type="InterPro" id="IPR047148">
    <property type="entry name" value="PLPL9"/>
</dbReference>
<dbReference type="InterPro" id="IPR002641">
    <property type="entry name" value="PNPLA_dom"/>
</dbReference>
<reference evidence="11" key="1">
    <citation type="submission" date="2016-05" db="UniProtKB">
        <authorList>
            <consortium name="WormBaseParasite"/>
        </authorList>
    </citation>
    <scope>IDENTIFICATION</scope>
</reference>
<dbReference type="InterPro" id="IPR002110">
    <property type="entry name" value="Ankyrin_rpt"/>
</dbReference>
<dbReference type="AlphaFoldDB" id="A0A0M3I8M7"/>
<evidence type="ECO:0000313" key="11">
    <source>
        <dbReference type="WBParaSite" id="ALUE_0001371701-mRNA-1"/>
    </source>
</evidence>
<organism evidence="10 11">
    <name type="scientific">Ascaris lumbricoides</name>
    <name type="common">Giant roundworm</name>
    <dbReference type="NCBI Taxonomy" id="6252"/>
    <lineage>
        <taxon>Eukaryota</taxon>
        <taxon>Metazoa</taxon>
        <taxon>Ecdysozoa</taxon>
        <taxon>Nematoda</taxon>
        <taxon>Chromadorea</taxon>
        <taxon>Rhabditida</taxon>
        <taxon>Spirurina</taxon>
        <taxon>Ascaridomorpha</taxon>
        <taxon>Ascaridoidea</taxon>
        <taxon>Ascarididae</taxon>
        <taxon>Ascaris</taxon>
    </lineage>
</organism>
<dbReference type="Proteomes" id="UP000036681">
    <property type="component" value="Unplaced"/>
</dbReference>
<dbReference type="Pfam" id="PF12796">
    <property type="entry name" value="Ank_2"/>
    <property type="match status" value="2"/>
</dbReference>
<evidence type="ECO:0000256" key="4">
    <source>
        <dbReference type="ARBA" id="ARBA00023043"/>
    </source>
</evidence>
<dbReference type="PANTHER" id="PTHR24139">
    <property type="entry name" value="CALCIUM-INDEPENDENT PHOSPHOLIPASE A2"/>
    <property type="match status" value="1"/>
</dbReference>
<dbReference type="GO" id="GO:0052816">
    <property type="term" value="F:long-chain fatty acyl-CoA hydrolase activity"/>
    <property type="evidence" value="ECO:0007669"/>
    <property type="project" value="TreeGrafter"/>
</dbReference>
<dbReference type="InterPro" id="IPR016035">
    <property type="entry name" value="Acyl_Trfase/lysoPLipase"/>
</dbReference>
<dbReference type="PROSITE" id="PS51635">
    <property type="entry name" value="PNPLA"/>
    <property type="match status" value="1"/>
</dbReference>
<dbReference type="Gene3D" id="3.40.1090.10">
    <property type="entry name" value="Cytosolic phospholipase A2 catalytic domain"/>
    <property type="match status" value="1"/>
</dbReference>
<dbReference type="GO" id="GO:0047499">
    <property type="term" value="F:calcium-independent phospholipase A2 activity"/>
    <property type="evidence" value="ECO:0007669"/>
    <property type="project" value="InterPro"/>
</dbReference>
<evidence type="ECO:0000256" key="2">
    <source>
        <dbReference type="ARBA" id="ARBA00022737"/>
    </source>
</evidence>
<feature type="short sequence motif" description="GXSXG" evidence="8">
    <location>
        <begin position="506"/>
        <end position="510"/>
    </location>
</feature>
<dbReference type="InterPro" id="IPR036770">
    <property type="entry name" value="Ankyrin_rpt-contain_sf"/>
</dbReference>
<feature type="active site" description="Proton acceptor" evidence="8">
    <location>
        <position position="635"/>
    </location>
</feature>
<dbReference type="SMART" id="SM00248">
    <property type="entry name" value="ANK"/>
    <property type="match status" value="5"/>
</dbReference>
<feature type="repeat" description="ANK" evidence="7">
    <location>
        <begin position="336"/>
        <end position="368"/>
    </location>
</feature>
<feature type="active site" description="Nucleophile" evidence="8">
    <location>
        <position position="508"/>
    </location>
</feature>
<feature type="repeat" description="ANK" evidence="7">
    <location>
        <begin position="369"/>
        <end position="401"/>
    </location>
</feature>
<dbReference type="WBParaSite" id="ALUE_0001371701-mRNA-1">
    <property type="protein sequence ID" value="ALUE_0001371701-mRNA-1"/>
    <property type="gene ID" value="ALUE_0001371701"/>
</dbReference>
<evidence type="ECO:0000256" key="1">
    <source>
        <dbReference type="ARBA" id="ARBA00013278"/>
    </source>
</evidence>
<dbReference type="GO" id="GO:0016042">
    <property type="term" value="P:lipid catabolic process"/>
    <property type="evidence" value="ECO:0007669"/>
    <property type="project" value="UniProtKB-UniRule"/>
</dbReference>
<dbReference type="Pfam" id="PF00023">
    <property type="entry name" value="Ank"/>
    <property type="match status" value="1"/>
</dbReference>
<keyword evidence="8" id="KW-0442">Lipid degradation</keyword>
<protein>
    <recommendedName>
        <fullName evidence="1">phospholipase A2</fullName>
        <ecNumber evidence="1">3.1.1.4</ecNumber>
    </recommendedName>
</protein>
<dbReference type="SUPFAM" id="SSF52151">
    <property type="entry name" value="FabD/lysophospholipase-like"/>
    <property type="match status" value="1"/>
</dbReference>
<dbReference type="PANTHER" id="PTHR24139:SF34">
    <property type="entry name" value="85_88 KDA CALCIUM-INDEPENDENT PHOSPHOLIPASE A2"/>
    <property type="match status" value="1"/>
</dbReference>
<feature type="repeat" description="ANK" evidence="7">
    <location>
        <begin position="166"/>
        <end position="198"/>
    </location>
</feature>
<comment type="catalytic activity">
    <reaction evidence="6">
        <text>a 1,2-diacyl-sn-glycero-3-phosphocholine + H2O = a 1-acyl-sn-glycero-3-phosphocholine + a fatty acid + H(+)</text>
        <dbReference type="Rhea" id="RHEA:15801"/>
        <dbReference type="ChEBI" id="CHEBI:15377"/>
        <dbReference type="ChEBI" id="CHEBI:15378"/>
        <dbReference type="ChEBI" id="CHEBI:28868"/>
        <dbReference type="ChEBI" id="CHEBI:57643"/>
        <dbReference type="ChEBI" id="CHEBI:58168"/>
        <dbReference type="EC" id="3.1.1.4"/>
    </reaction>
    <physiologicalReaction direction="left-to-right" evidence="6">
        <dbReference type="Rhea" id="RHEA:15802"/>
    </physiologicalReaction>
</comment>
<evidence type="ECO:0000256" key="3">
    <source>
        <dbReference type="ARBA" id="ARBA00022801"/>
    </source>
</evidence>
<dbReference type="PROSITE" id="PS50088">
    <property type="entry name" value="ANK_REPEAT"/>
    <property type="match status" value="4"/>
</dbReference>
<feature type="repeat" description="ANK" evidence="7">
    <location>
        <begin position="234"/>
        <end position="261"/>
    </location>
</feature>
<keyword evidence="5 8" id="KW-0443">Lipid metabolism</keyword>
<keyword evidence="3 8" id="KW-0378">Hydrolase</keyword>
<proteinExistence type="predicted"/>
<keyword evidence="4 7" id="KW-0040">ANK repeat</keyword>
<name>A0A0M3I8M7_ASCLU</name>
<feature type="short sequence motif" description="DGA/G" evidence="8">
    <location>
        <begin position="635"/>
        <end position="637"/>
    </location>
</feature>
<dbReference type="Gene3D" id="1.25.40.20">
    <property type="entry name" value="Ankyrin repeat-containing domain"/>
    <property type="match status" value="2"/>
</dbReference>
<evidence type="ECO:0000256" key="7">
    <source>
        <dbReference type="PROSITE-ProRule" id="PRU00023"/>
    </source>
</evidence>
<feature type="domain" description="PNPLA" evidence="9">
    <location>
        <begin position="470"/>
        <end position="648"/>
    </location>
</feature>
<dbReference type="Pfam" id="PF01734">
    <property type="entry name" value="Patatin"/>
    <property type="match status" value="1"/>
</dbReference>
<dbReference type="PROSITE" id="PS50297">
    <property type="entry name" value="ANK_REP_REGION"/>
    <property type="match status" value="3"/>
</dbReference>
<evidence type="ECO:0000256" key="6">
    <source>
        <dbReference type="ARBA" id="ARBA00023422"/>
    </source>
</evidence>
<evidence type="ECO:0000259" key="9">
    <source>
        <dbReference type="PROSITE" id="PS51635"/>
    </source>
</evidence>
<keyword evidence="2" id="KW-0677">Repeat</keyword>
<feature type="short sequence motif" description="GXGXXG" evidence="8">
    <location>
        <begin position="474"/>
        <end position="479"/>
    </location>
</feature>
<sequence>MFNLIRNVASYATQENYQVVVDAYSRVAQAVTSSPFKVEKISASKLNSLAKCDESMLFSLYSERCSRPTFFVIYVPRSLLIFRSSDKSDADTIRLALSSLTRLINALEKGPEKAFIPNIERLRISVEKEQSFKDIHHASACNFGDAIARMCSTGDAQAIINEASLDGRFPLQIAADNDNEEALRVLVHFGADVSKQDSKLRNVLHYAAQKSPELLKLLKSSPKFATAMDQIDENGMSPLCLAIEASQIKCVKLLLDSGCSVGPFPAGPLAFILTLAHSADALPTLVDTIAEKSPHFLFERINGTSTILHEKLDRVLLFHILEGVARNLDVNVRDGLHQTPLHCAVKRGDLPQAIALLSFRADPNAMDQNGDTALHIAAQQGSLPIVKLLLCFNSSATAKNRRGFTAADIAKQSSTPHKKEIMECIQLMATPPHHPTPAPEHVISDLMQGRALSRISAMPSEQRDQIINCLSLDGGGIKGLVLIQILLHIENELGYPIMEHFKWLAGTSTGAIIALALARGDSLRTCQSLYLRLKDEIFVGKRPYSESTIEHFLQKHFGTEPTMANLNRRKVMVTATCIRTTVPELKLYRSYRLPLNIVQNEALGYSDPEDCVIWRCARYSSAAPTFFPPKDGIVDGGLIANNPTLDLLNDIHTYNAACQYSGHKEADIGCILSVGTGQSPATDVNCSTFSLTAPTSINEGISMIRDIINLKNILIEQITSSDGECVKRARSWAHDQKIAFFRLSPPLSRHVELDEMQNETIVDLLWDTEVFFHFHVRSSSPPAAFLPLYLFHTMHRLEYSFFELQILGKVFISDEKE</sequence>
<accession>A0A0M3I8M7</accession>